<dbReference type="GO" id="GO:0006508">
    <property type="term" value="P:proteolysis"/>
    <property type="evidence" value="ECO:0007669"/>
    <property type="project" value="UniProtKB-KW"/>
</dbReference>
<dbReference type="GO" id="GO:0008233">
    <property type="term" value="F:peptidase activity"/>
    <property type="evidence" value="ECO:0007669"/>
    <property type="project" value="UniProtKB-KW"/>
</dbReference>
<keyword evidence="1" id="KW-0378">Hydrolase</keyword>
<name>A0A2A7A2B7_9FIRM</name>
<accession>A0A2A7A2B7</accession>
<dbReference type="InterPro" id="IPR009003">
    <property type="entry name" value="Peptidase_S1_PA"/>
</dbReference>
<sequence>MKPESIAEQTLYNTVRLETLDGGSGTGFFFNFEIDGKSILMLVTNKHVVNNNPNETMRFELHLMGDDHGDSGENYLVTYQTQWLFHPTHDLCATFTKPLFDEVYRRTGKRVFCRINEENLICDEEHLKELDALESVLMVGYPRGLWDEIHNYPLFRKGFTASHPGYDFNERSIGVVDMACFPGSSGSPIFILDQNGYTDKKGTHYIGKSRFILLGVLFQGPTIGVNGDISVVDVPTQQRAIVQSRMMMNLGYYIKSYEFLAFKPMLKKFIDGE</sequence>
<dbReference type="SUPFAM" id="SSF50494">
    <property type="entry name" value="Trypsin-like serine proteases"/>
    <property type="match status" value="1"/>
</dbReference>
<evidence type="ECO:0000313" key="1">
    <source>
        <dbReference type="EMBL" id="PDX73309.1"/>
    </source>
</evidence>
<organism evidence="1 2">
    <name type="scientific">Faecalibacterium prausnitzii</name>
    <dbReference type="NCBI Taxonomy" id="853"/>
    <lineage>
        <taxon>Bacteria</taxon>
        <taxon>Bacillati</taxon>
        <taxon>Bacillota</taxon>
        <taxon>Clostridia</taxon>
        <taxon>Eubacteriales</taxon>
        <taxon>Oscillospiraceae</taxon>
        <taxon>Faecalibacterium</taxon>
    </lineage>
</organism>
<dbReference type="EMBL" id="NMTV01000025">
    <property type="protein sequence ID" value="PDX73309.1"/>
    <property type="molecule type" value="Genomic_DNA"/>
</dbReference>
<protein>
    <submittedName>
        <fullName evidence="1">Serine protease</fullName>
    </submittedName>
</protein>
<gene>
    <name evidence="1" type="ORF">CGS55_03365</name>
</gene>
<comment type="caution">
    <text evidence="1">The sequence shown here is derived from an EMBL/GenBank/DDBJ whole genome shotgun (WGS) entry which is preliminary data.</text>
</comment>
<reference evidence="1 2" key="1">
    <citation type="journal article" date="2017" name="Front. Microbiol.">
        <title>New Insights into the Diversity of the Genus Faecalibacterium.</title>
        <authorList>
            <person name="Benevides L."/>
            <person name="Burman S."/>
            <person name="Martin R."/>
            <person name="Robert V."/>
            <person name="Thomas M."/>
            <person name="Miquel S."/>
            <person name="Chain F."/>
            <person name="Sokol H."/>
            <person name="Bermudez-Humaran L.G."/>
            <person name="Morrison M."/>
            <person name="Langella P."/>
            <person name="Azevedo V.A."/>
            <person name="Chatel J.M."/>
            <person name="Soares S."/>
        </authorList>
    </citation>
    <scope>NUCLEOTIDE SEQUENCE [LARGE SCALE GENOMIC DNA]</scope>
    <source>
        <strain evidence="1 2">CNCM I 4546</strain>
    </source>
</reference>
<dbReference type="Proteomes" id="UP000219901">
    <property type="component" value="Unassembled WGS sequence"/>
</dbReference>
<proteinExistence type="predicted"/>
<keyword evidence="1" id="KW-0645">Protease</keyword>
<dbReference type="RefSeq" id="WP_097782653.1">
    <property type="nucleotide sequence ID" value="NZ_NMTV01000025.1"/>
</dbReference>
<dbReference type="AlphaFoldDB" id="A0A2A7A2B7"/>
<evidence type="ECO:0000313" key="2">
    <source>
        <dbReference type="Proteomes" id="UP000219901"/>
    </source>
</evidence>